<dbReference type="InterPro" id="IPR017969">
    <property type="entry name" value="Heavy-metal-associated_CS"/>
</dbReference>
<dbReference type="Pfam" id="PF00403">
    <property type="entry name" value="HMA"/>
    <property type="match status" value="1"/>
</dbReference>
<dbReference type="InterPro" id="IPR044526">
    <property type="entry name" value="NAKR1-3"/>
</dbReference>
<protein>
    <submittedName>
        <fullName evidence="3">(wild Malaysian banana) hypothetical protein</fullName>
    </submittedName>
</protein>
<feature type="domain" description="HMA" evidence="2">
    <location>
        <begin position="25"/>
        <end position="76"/>
    </location>
</feature>
<dbReference type="OrthoDB" id="1295525at2759"/>
<evidence type="ECO:0000313" key="5">
    <source>
        <dbReference type="Proteomes" id="UP000012960"/>
    </source>
</evidence>
<reference evidence="3" key="1">
    <citation type="submission" date="2021-03" db="EMBL/GenBank/DDBJ databases">
        <authorList>
            <consortium name="Genoscope - CEA"/>
            <person name="William W."/>
        </authorList>
    </citation>
    <scope>NUCLEOTIDE SEQUENCE</scope>
    <source>
        <strain evidence="3">Doubled-haploid Pahang</strain>
    </source>
</reference>
<evidence type="ECO:0000313" key="3">
    <source>
        <dbReference type="EMBL" id="CAG1844949.1"/>
    </source>
</evidence>
<proteinExistence type="predicted"/>
<dbReference type="PROSITE" id="PS01047">
    <property type="entry name" value="HMA_1"/>
    <property type="match status" value="1"/>
</dbReference>
<dbReference type="OMA" id="VSANMAC"/>
<name>A0A804JBE1_MUSAM</name>
<organism evidence="4 5">
    <name type="scientific">Musa acuminata subsp. malaccensis</name>
    <name type="common">Wild banana</name>
    <name type="synonym">Musa malaccensis</name>
    <dbReference type="NCBI Taxonomy" id="214687"/>
    <lineage>
        <taxon>Eukaryota</taxon>
        <taxon>Viridiplantae</taxon>
        <taxon>Streptophyta</taxon>
        <taxon>Embryophyta</taxon>
        <taxon>Tracheophyta</taxon>
        <taxon>Spermatophyta</taxon>
        <taxon>Magnoliopsida</taxon>
        <taxon>Liliopsida</taxon>
        <taxon>Zingiberales</taxon>
        <taxon>Musaceae</taxon>
        <taxon>Musa</taxon>
    </lineage>
</organism>
<evidence type="ECO:0000313" key="4">
    <source>
        <dbReference type="EnsemblPlants" id="Ma06_p01260.2"/>
    </source>
</evidence>
<keyword evidence="5" id="KW-1185">Reference proteome</keyword>
<gene>
    <name evidence="3" type="ORF">GSMUA_147440.1</name>
</gene>
<dbReference type="Gramene" id="Ma06_t01260.2">
    <property type="protein sequence ID" value="Ma06_p01260.2"/>
    <property type="gene ID" value="Ma06_g01260"/>
</dbReference>
<dbReference type="EnsemblPlants" id="Ma06_t01260.2">
    <property type="protein sequence ID" value="Ma06_p01260.2"/>
    <property type="gene ID" value="Ma06_g01260"/>
</dbReference>
<evidence type="ECO:0000256" key="1">
    <source>
        <dbReference type="ARBA" id="ARBA00022723"/>
    </source>
</evidence>
<dbReference type="InterPro" id="IPR036163">
    <property type="entry name" value="HMA_dom_sf"/>
</dbReference>
<dbReference type="InterPro" id="IPR006121">
    <property type="entry name" value="HMA_dom"/>
</dbReference>
<dbReference type="PANTHER" id="PTHR46119:SF15">
    <property type="entry name" value="PROTEIN SODIUM POTASSIUM ROOT DEFECTIVE 2"/>
    <property type="match status" value="1"/>
</dbReference>
<dbReference type="SUPFAM" id="SSF55008">
    <property type="entry name" value="HMA, heavy metal-associated domain"/>
    <property type="match status" value="1"/>
</dbReference>
<dbReference type="Gene3D" id="3.30.70.100">
    <property type="match status" value="1"/>
</dbReference>
<evidence type="ECO:0000259" key="2">
    <source>
        <dbReference type="Pfam" id="PF00403"/>
    </source>
</evidence>
<dbReference type="AlphaFoldDB" id="A0A804JBE1"/>
<dbReference type="Proteomes" id="UP000012960">
    <property type="component" value="Unplaced"/>
</dbReference>
<sequence length="100" mass="11314">MEGAITTHSLGSAENLSLPQEQVIVMSANMGCSHCRQRVSKVVSKMNTGLVDYMVDLQKKEITMRGVVETKKRKVHPNHTRKKKTLRSFLGFFRQKCCSC</sequence>
<dbReference type="FunCoup" id="A0A804JBE1">
    <property type="interactions" value="68"/>
</dbReference>
<dbReference type="PANTHER" id="PTHR46119">
    <property type="entry name" value="OS08G0405700 PROTEIN"/>
    <property type="match status" value="1"/>
</dbReference>
<dbReference type="GO" id="GO:0046872">
    <property type="term" value="F:metal ion binding"/>
    <property type="evidence" value="ECO:0007669"/>
    <property type="project" value="UniProtKB-KW"/>
</dbReference>
<keyword evidence="1" id="KW-0479">Metal-binding</keyword>
<accession>A0A804JBE1</accession>
<reference evidence="4" key="2">
    <citation type="submission" date="2021-05" db="UniProtKB">
        <authorList>
            <consortium name="EnsemblPlants"/>
        </authorList>
    </citation>
    <scope>IDENTIFICATION</scope>
    <source>
        <strain evidence="4">subsp. malaccensis</strain>
    </source>
</reference>
<dbReference type="EMBL" id="HG996471">
    <property type="protein sequence ID" value="CAG1844949.1"/>
    <property type="molecule type" value="Genomic_DNA"/>
</dbReference>